<proteinExistence type="predicted"/>
<comment type="caution">
    <text evidence="1">The sequence shown here is derived from an EMBL/GenBank/DDBJ whole genome shotgun (WGS) entry which is preliminary data.</text>
</comment>
<dbReference type="AlphaFoldDB" id="A0A6N6MUI3"/>
<gene>
    <name evidence="1" type="ORF">F6X51_15880</name>
</gene>
<accession>A0A6N6MUI3</accession>
<keyword evidence="2" id="KW-1185">Reference proteome</keyword>
<organism evidence="1 2">
    <name type="scientific">Methylobacterium planeticum</name>
    <dbReference type="NCBI Taxonomy" id="2615211"/>
    <lineage>
        <taxon>Bacteria</taxon>
        <taxon>Pseudomonadati</taxon>
        <taxon>Pseudomonadota</taxon>
        <taxon>Alphaproteobacteria</taxon>
        <taxon>Hyphomicrobiales</taxon>
        <taxon>Methylobacteriaceae</taxon>
        <taxon>Methylobacterium</taxon>
    </lineage>
</organism>
<dbReference type="Proteomes" id="UP000441523">
    <property type="component" value="Unassembled WGS sequence"/>
</dbReference>
<dbReference type="RefSeq" id="WP_150964661.1">
    <property type="nucleotide sequence ID" value="NZ_VZZJ01000013.1"/>
</dbReference>
<dbReference type="EMBL" id="VZZJ01000013">
    <property type="protein sequence ID" value="KAB1072469.1"/>
    <property type="molecule type" value="Genomic_DNA"/>
</dbReference>
<name>A0A6N6MUI3_9HYPH</name>
<evidence type="ECO:0000313" key="1">
    <source>
        <dbReference type="EMBL" id="KAB1072469.1"/>
    </source>
</evidence>
<sequence length="73" mass="6804">MIALILATVAAGAVNVALVAVLADRLGPKTDASAAAGELVALNGAASGPAKPIAAKPAFAGNENALAAAARAA</sequence>
<evidence type="ECO:0000313" key="2">
    <source>
        <dbReference type="Proteomes" id="UP000441523"/>
    </source>
</evidence>
<reference evidence="1 2" key="1">
    <citation type="submission" date="2019-09" db="EMBL/GenBank/DDBJ databases">
        <title>YIM 132548 draft genome.</title>
        <authorList>
            <person name="Jiang L."/>
        </authorList>
    </citation>
    <scope>NUCLEOTIDE SEQUENCE [LARGE SCALE GENOMIC DNA]</scope>
    <source>
        <strain evidence="1 2">YIM 132548</strain>
    </source>
</reference>
<protein>
    <submittedName>
        <fullName evidence="1">Uncharacterized protein</fullName>
    </submittedName>
</protein>